<organism evidence="8 9">
    <name type="scientific">Thauera humireducens</name>
    <dbReference type="NCBI Taxonomy" id="1134435"/>
    <lineage>
        <taxon>Bacteria</taxon>
        <taxon>Pseudomonadati</taxon>
        <taxon>Pseudomonadota</taxon>
        <taxon>Betaproteobacteria</taxon>
        <taxon>Rhodocyclales</taxon>
        <taxon>Zoogloeaceae</taxon>
        <taxon>Thauera</taxon>
    </lineage>
</organism>
<feature type="binding site" evidence="6">
    <location>
        <position position="228"/>
    </location>
    <ligand>
        <name>FMN</name>
        <dbReference type="ChEBI" id="CHEBI:58210"/>
    </ligand>
</feature>
<feature type="binding site" evidence="6">
    <location>
        <position position="103"/>
    </location>
    <ligand>
        <name>FMN</name>
        <dbReference type="ChEBI" id="CHEBI:58210"/>
    </ligand>
</feature>
<dbReference type="GO" id="GO:0004497">
    <property type="term" value="F:monooxygenase activity"/>
    <property type="evidence" value="ECO:0007669"/>
    <property type="project" value="UniProtKB-KW"/>
</dbReference>
<dbReference type="InterPro" id="IPR016215">
    <property type="entry name" value="NTA_MOA"/>
</dbReference>
<evidence type="ECO:0000313" key="9">
    <source>
        <dbReference type="Proteomes" id="UP000036902"/>
    </source>
</evidence>
<feature type="domain" description="Luciferase-like" evidence="7">
    <location>
        <begin position="18"/>
        <end position="387"/>
    </location>
</feature>
<feature type="binding site" evidence="6">
    <location>
        <position position="157"/>
    </location>
    <ligand>
        <name>FMN</name>
        <dbReference type="ChEBI" id="CHEBI:58210"/>
    </ligand>
</feature>
<keyword evidence="2 6" id="KW-0288">FMN</keyword>
<dbReference type="KEGG" id="thu:AC731_002675"/>
<keyword evidence="3" id="KW-0560">Oxidoreductase</keyword>
<dbReference type="NCBIfam" id="TIGR03860">
    <property type="entry name" value="FMN_nitrolo"/>
    <property type="match status" value="1"/>
</dbReference>
<keyword evidence="4" id="KW-0503">Monooxygenase</keyword>
<dbReference type="SUPFAM" id="SSF51679">
    <property type="entry name" value="Bacterial luciferase-like"/>
    <property type="match status" value="1"/>
</dbReference>
<proteinExistence type="inferred from homology"/>
<evidence type="ECO:0000256" key="6">
    <source>
        <dbReference type="PIRSR" id="PIRSR000337-1"/>
    </source>
</evidence>
<dbReference type="InterPro" id="IPR036661">
    <property type="entry name" value="Luciferase-like_sf"/>
</dbReference>
<dbReference type="STRING" id="1134435.AC731_002675"/>
<comment type="similarity">
    <text evidence="5">Belongs to the NtaA/SnaA/DszA monooxygenase family.</text>
</comment>
<dbReference type="PANTHER" id="PTHR30011">
    <property type="entry name" value="ALKANESULFONATE MONOOXYGENASE-RELATED"/>
    <property type="match status" value="1"/>
</dbReference>
<keyword evidence="1 6" id="KW-0285">Flavoprotein</keyword>
<dbReference type="EMBL" id="CP014646">
    <property type="protein sequence ID" value="AMO35940.1"/>
    <property type="molecule type" value="Genomic_DNA"/>
</dbReference>
<dbReference type="GO" id="GO:0016705">
    <property type="term" value="F:oxidoreductase activity, acting on paired donors, with incorporation or reduction of molecular oxygen"/>
    <property type="evidence" value="ECO:0007669"/>
    <property type="project" value="InterPro"/>
</dbReference>
<dbReference type="Proteomes" id="UP000036902">
    <property type="component" value="Chromosome"/>
</dbReference>
<feature type="binding site" evidence="6">
    <location>
        <position position="229"/>
    </location>
    <ligand>
        <name>FMN</name>
        <dbReference type="ChEBI" id="CHEBI:58210"/>
    </ligand>
</feature>
<dbReference type="AlphaFoldDB" id="A0A140IDW5"/>
<evidence type="ECO:0000256" key="2">
    <source>
        <dbReference type="ARBA" id="ARBA00022643"/>
    </source>
</evidence>
<accession>A0A140IDW5</accession>
<dbReference type="PIRSF" id="PIRSF000337">
    <property type="entry name" value="NTA_MOA"/>
    <property type="match status" value="1"/>
</dbReference>
<evidence type="ECO:0000256" key="3">
    <source>
        <dbReference type="ARBA" id="ARBA00023002"/>
    </source>
</evidence>
<dbReference type="InterPro" id="IPR011251">
    <property type="entry name" value="Luciferase-like_dom"/>
</dbReference>
<evidence type="ECO:0000313" key="8">
    <source>
        <dbReference type="EMBL" id="AMO35940.1"/>
    </source>
</evidence>
<dbReference type="Gene3D" id="3.20.20.30">
    <property type="entry name" value="Luciferase-like domain"/>
    <property type="match status" value="1"/>
</dbReference>
<protein>
    <submittedName>
        <fullName evidence="8">Oxidoreductase</fullName>
    </submittedName>
</protein>
<evidence type="ECO:0000256" key="1">
    <source>
        <dbReference type="ARBA" id="ARBA00022630"/>
    </source>
</evidence>
<feature type="binding site" evidence="6">
    <location>
        <position position="153"/>
    </location>
    <ligand>
        <name>FMN</name>
        <dbReference type="ChEBI" id="CHEBI:58210"/>
    </ligand>
</feature>
<dbReference type="RefSeq" id="WP_048709071.1">
    <property type="nucleotide sequence ID" value="NZ_CP014646.1"/>
</dbReference>
<dbReference type="PANTHER" id="PTHR30011:SF16">
    <property type="entry name" value="C2H2 FINGER DOMAIN TRANSCRIPTION FACTOR (EUROFUNG)-RELATED"/>
    <property type="match status" value="1"/>
</dbReference>
<reference evidence="9" key="1">
    <citation type="submission" date="2016-03" db="EMBL/GenBank/DDBJ databases">
        <authorList>
            <person name="Ma C."/>
            <person name="Zhou S."/>
            <person name="Yang G."/>
        </authorList>
    </citation>
    <scope>NUCLEOTIDE SEQUENCE [LARGE SCALE GENOMIC DNA]</scope>
    <source>
        <strain evidence="9">SgZ-1</strain>
    </source>
</reference>
<name>A0A140IDW5_9RHOO</name>
<dbReference type="InterPro" id="IPR051260">
    <property type="entry name" value="Diverse_substr_monoxygenases"/>
</dbReference>
<sequence length="461" mass="51295">MTALAFNAFVMNTASHIQHGQWRRPDAQQVNFNDVNLWVDLARTLERGLFDAIFFADIVGVYGPLGGDYEVNAREGLQIPSNDPSVLLSALAVNTEHLGLAFTSSVLQAHPFDFARKVSTLDHISRGRVAWNIVTSSVENAARNFGLDQLTPHDERYAWAQEYVDVVYKLWEGSWDEGALLIDRARGVFADHNKIHKINHVGARYRVEGPHLSSPSPQRTPLLFQAGSSGAGRQFAAANAEGQFIITPNPTVAAELIRDTRRLAVAAGRRAEDIKFFQGMSFILGSTEAEVRRKEAEYDEHVSVDGFLAHHNYAVDRYGKPYPADTPLSAIKSEASQSILDWYAKSTPGKVPTVADLGRLTSRRGRIAGTPEQIADQLEQWQQAGIDGVNVINWHLPGSYEEFNEHLLPVLQKRGLAKREYRPGTLRQKLFGTDRINERHPAARYRGAFTPNTANSTVEFA</sequence>
<keyword evidence="9" id="KW-1185">Reference proteome</keyword>
<feature type="binding site" evidence="6">
    <location>
        <position position="57"/>
    </location>
    <ligand>
        <name>FMN</name>
        <dbReference type="ChEBI" id="CHEBI:58210"/>
    </ligand>
</feature>
<gene>
    <name evidence="8" type="ORF">AC731_002675</name>
</gene>
<evidence type="ECO:0000259" key="7">
    <source>
        <dbReference type="Pfam" id="PF00296"/>
    </source>
</evidence>
<dbReference type="Pfam" id="PF00296">
    <property type="entry name" value="Bac_luciferase"/>
    <property type="match status" value="1"/>
</dbReference>
<evidence type="ECO:0000256" key="5">
    <source>
        <dbReference type="ARBA" id="ARBA00033748"/>
    </source>
</evidence>
<evidence type="ECO:0000256" key="4">
    <source>
        <dbReference type="ARBA" id="ARBA00023033"/>
    </source>
</evidence>